<reference evidence="2" key="2">
    <citation type="journal article" date="2021" name="Genome Biol. Evol.">
        <title>Developing a high-quality reference genome for a parasitic bivalve with doubly uniparental inheritance (Bivalvia: Unionida).</title>
        <authorList>
            <person name="Smith C.H."/>
        </authorList>
    </citation>
    <scope>NUCLEOTIDE SEQUENCE</scope>
    <source>
        <strain evidence="2">CHS0354</strain>
        <tissue evidence="2">Mantle</tissue>
    </source>
</reference>
<protein>
    <submittedName>
        <fullName evidence="2">Uncharacterized protein</fullName>
    </submittedName>
</protein>
<evidence type="ECO:0000256" key="1">
    <source>
        <dbReference type="SAM" id="MobiDB-lite"/>
    </source>
</evidence>
<evidence type="ECO:0000313" key="3">
    <source>
        <dbReference type="Proteomes" id="UP001195483"/>
    </source>
</evidence>
<keyword evidence="3" id="KW-1185">Reference proteome</keyword>
<reference evidence="2" key="1">
    <citation type="journal article" date="2021" name="Genome Biol. Evol.">
        <title>A High-Quality Reference Genome for a Parasitic Bivalve with Doubly Uniparental Inheritance (Bivalvia: Unionida).</title>
        <authorList>
            <person name="Smith C.H."/>
        </authorList>
    </citation>
    <scope>NUCLEOTIDE SEQUENCE</scope>
    <source>
        <strain evidence="2">CHS0354</strain>
    </source>
</reference>
<dbReference type="Proteomes" id="UP001195483">
    <property type="component" value="Unassembled WGS sequence"/>
</dbReference>
<feature type="region of interest" description="Disordered" evidence="1">
    <location>
        <begin position="1"/>
        <end position="31"/>
    </location>
</feature>
<evidence type="ECO:0000313" key="2">
    <source>
        <dbReference type="EMBL" id="KAK3582163.1"/>
    </source>
</evidence>
<accession>A0AAE0VL01</accession>
<dbReference type="EMBL" id="JAEAOA010001950">
    <property type="protein sequence ID" value="KAK3582163.1"/>
    <property type="molecule type" value="Genomic_DNA"/>
</dbReference>
<dbReference type="AlphaFoldDB" id="A0AAE0VL01"/>
<comment type="caution">
    <text evidence="2">The sequence shown here is derived from an EMBL/GenBank/DDBJ whole genome shotgun (WGS) entry which is preliminary data.</text>
</comment>
<feature type="compositionally biased region" description="Low complexity" evidence="1">
    <location>
        <begin position="7"/>
        <end position="20"/>
    </location>
</feature>
<name>A0AAE0VL01_9BIVA</name>
<proteinExistence type="predicted"/>
<organism evidence="2 3">
    <name type="scientific">Potamilus streckersoni</name>
    <dbReference type="NCBI Taxonomy" id="2493646"/>
    <lineage>
        <taxon>Eukaryota</taxon>
        <taxon>Metazoa</taxon>
        <taxon>Spiralia</taxon>
        <taxon>Lophotrochozoa</taxon>
        <taxon>Mollusca</taxon>
        <taxon>Bivalvia</taxon>
        <taxon>Autobranchia</taxon>
        <taxon>Heteroconchia</taxon>
        <taxon>Palaeoheterodonta</taxon>
        <taxon>Unionida</taxon>
        <taxon>Unionoidea</taxon>
        <taxon>Unionidae</taxon>
        <taxon>Ambleminae</taxon>
        <taxon>Lampsilini</taxon>
        <taxon>Potamilus</taxon>
    </lineage>
</organism>
<sequence>MDTTIRTPLTPSATLAASSSDENLPKQLSVRPKVCGANTDTAYPSRRYHDSFPVRERRDTAIYLFRRHSSLPPSFIRERVVFPTELRLINAILTYLIPLAGHVTV</sequence>
<gene>
    <name evidence="2" type="ORF">CHS0354_033092</name>
</gene>
<reference evidence="2" key="3">
    <citation type="submission" date="2023-05" db="EMBL/GenBank/DDBJ databases">
        <authorList>
            <person name="Smith C.H."/>
        </authorList>
    </citation>
    <scope>NUCLEOTIDE SEQUENCE</scope>
    <source>
        <strain evidence="2">CHS0354</strain>
        <tissue evidence="2">Mantle</tissue>
    </source>
</reference>